<dbReference type="Proteomes" id="UP000006447">
    <property type="component" value="Unassembled WGS sequence"/>
</dbReference>
<evidence type="ECO:0000313" key="5">
    <source>
        <dbReference type="Proteomes" id="UP000006447"/>
    </source>
</evidence>
<dbReference type="Pfam" id="PF00887">
    <property type="entry name" value="ACBP"/>
    <property type="match status" value="1"/>
</dbReference>
<dbReference type="AlphaFoldDB" id="I0WS72"/>
<dbReference type="EMBL" id="AJJH01000075">
    <property type="protein sequence ID" value="EID79238.1"/>
    <property type="molecule type" value="Genomic_DNA"/>
</dbReference>
<dbReference type="PANTHER" id="PTHR23310:SF62">
    <property type="entry name" value="ACYL-COA BINDING PROTEIN 1, ISOFORM A"/>
    <property type="match status" value="1"/>
</dbReference>
<keyword evidence="1" id="KW-0446">Lipid-binding</keyword>
<dbReference type="InterPro" id="IPR035984">
    <property type="entry name" value="Acyl-CoA-binding_sf"/>
</dbReference>
<dbReference type="PRINTS" id="PR00689">
    <property type="entry name" value="ACOABINDINGP"/>
</dbReference>
<comment type="caution">
    <text evidence="4">The sequence shown here is derived from an EMBL/GenBank/DDBJ whole genome shotgun (WGS) entry which is preliminary data.</text>
</comment>
<evidence type="ECO:0000256" key="1">
    <source>
        <dbReference type="ARBA" id="ARBA00023121"/>
    </source>
</evidence>
<sequence length="80" mass="9003">MTAAERSPQRSRSPDGWRPTWAGRNTELLRLYALLKQGSQGDVEGKRPGRFDMVNRAKYDAWATLAVRAVPTPSRATSTW</sequence>
<feature type="domain" description="ACB" evidence="3">
    <location>
        <begin position="1"/>
        <end position="80"/>
    </location>
</feature>
<evidence type="ECO:0000256" key="2">
    <source>
        <dbReference type="SAM" id="MobiDB-lite"/>
    </source>
</evidence>
<feature type="region of interest" description="Disordered" evidence="2">
    <location>
        <begin position="1"/>
        <end position="21"/>
    </location>
</feature>
<dbReference type="RefSeq" id="WP_007297809.1">
    <property type="nucleotide sequence ID" value="NZ_AJJH01000075.1"/>
</dbReference>
<evidence type="ECO:0000259" key="3">
    <source>
        <dbReference type="PROSITE" id="PS51228"/>
    </source>
</evidence>
<dbReference type="InterPro" id="IPR000582">
    <property type="entry name" value="Acyl-CoA-binding_protein"/>
</dbReference>
<organism evidence="4 5">
    <name type="scientific">Rhodococcus opacus RKJ300 = JCM 13270</name>
    <dbReference type="NCBI Taxonomy" id="1165867"/>
    <lineage>
        <taxon>Bacteria</taxon>
        <taxon>Bacillati</taxon>
        <taxon>Actinomycetota</taxon>
        <taxon>Actinomycetes</taxon>
        <taxon>Mycobacteriales</taxon>
        <taxon>Nocardiaceae</taxon>
        <taxon>Rhodococcus</taxon>
    </lineage>
</organism>
<dbReference type="PROSITE" id="PS51228">
    <property type="entry name" value="ACB_2"/>
    <property type="match status" value="1"/>
</dbReference>
<proteinExistence type="predicted"/>
<dbReference type="GO" id="GO:0006631">
    <property type="term" value="P:fatty acid metabolic process"/>
    <property type="evidence" value="ECO:0007669"/>
    <property type="project" value="TreeGrafter"/>
</dbReference>
<accession>I0WS72</accession>
<reference evidence="4 5" key="1">
    <citation type="journal article" date="2012" name="J. Bacteriol.">
        <title>Draft genome sequence of the nitrophenol-degrading actinomycete Rhodococcus imtechensis RKJ300.</title>
        <authorList>
            <person name="Vikram S."/>
            <person name="Kumar S."/>
            <person name="Subramanian S."/>
            <person name="Raghava G.P."/>
        </authorList>
    </citation>
    <scope>NUCLEOTIDE SEQUENCE [LARGE SCALE GENOMIC DNA]</scope>
    <source>
        <strain evidence="4 5">RKJ300</strain>
    </source>
</reference>
<dbReference type="PANTHER" id="PTHR23310">
    <property type="entry name" value="ACYL-COA-BINDING PROTEIN, ACBP"/>
    <property type="match status" value="1"/>
</dbReference>
<dbReference type="SUPFAM" id="SSF47027">
    <property type="entry name" value="Acyl-CoA binding protein"/>
    <property type="match status" value="1"/>
</dbReference>
<dbReference type="Gene3D" id="1.20.80.10">
    <property type="match status" value="1"/>
</dbReference>
<name>I0WS72_RHOOP</name>
<dbReference type="GO" id="GO:0000062">
    <property type="term" value="F:fatty-acyl-CoA binding"/>
    <property type="evidence" value="ECO:0007669"/>
    <property type="project" value="InterPro"/>
</dbReference>
<protein>
    <submittedName>
        <fullName evidence="4">Acyl-CoA-binding protein</fullName>
    </submittedName>
</protein>
<evidence type="ECO:0000313" key="4">
    <source>
        <dbReference type="EMBL" id="EID79238.1"/>
    </source>
</evidence>
<gene>
    <name evidence="4" type="ORF">W59_14561</name>
</gene>
<dbReference type="InterPro" id="IPR014352">
    <property type="entry name" value="FERM/acyl-CoA-bd_prot_sf"/>
</dbReference>